<proteinExistence type="predicted"/>
<gene>
    <name evidence="2" type="ORF">LUZ62_076864</name>
</gene>
<comment type="caution">
    <text evidence="2">The sequence shown here is derived from an EMBL/GenBank/DDBJ whole genome shotgun (WGS) entry which is preliminary data.</text>
</comment>
<evidence type="ECO:0000313" key="3">
    <source>
        <dbReference type="Proteomes" id="UP001140206"/>
    </source>
</evidence>
<feature type="domain" description="KIB1-4 beta-propeller" evidence="1">
    <location>
        <begin position="28"/>
        <end position="325"/>
    </location>
</feature>
<reference evidence="2" key="1">
    <citation type="submission" date="2022-08" db="EMBL/GenBank/DDBJ databases">
        <authorList>
            <person name="Marques A."/>
        </authorList>
    </citation>
    <scope>NUCLEOTIDE SEQUENCE</scope>
    <source>
        <strain evidence="2">RhyPub2mFocal</strain>
        <tissue evidence="2">Leaves</tissue>
    </source>
</reference>
<dbReference type="Pfam" id="PF03478">
    <property type="entry name" value="Beta-prop_KIB1-4"/>
    <property type="match status" value="1"/>
</dbReference>
<organism evidence="2 3">
    <name type="scientific">Rhynchospora pubera</name>
    <dbReference type="NCBI Taxonomy" id="906938"/>
    <lineage>
        <taxon>Eukaryota</taxon>
        <taxon>Viridiplantae</taxon>
        <taxon>Streptophyta</taxon>
        <taxon>Embryophyta</taxon>
        <taxon>Tracheophyta</taxon>
        <taxon>Spermatophyta</taxon>
        <taxon>Magnoliopsida</taxon>
        <taxon>Liliopsida</taxon>
        <taxon>Poales</taxon>
        <taxon>Cyperaceae</taxon>
        <taxon>Cyperoideae</taxon>
        <taxon>Rhynchosporeae</taxon>
        <taxon>Rhynchospora</taxon>
    </lineage>
</organism>
<protein>
    <submittedName>
        <fullName evidence="2">F-box protein (DUF295)</fullName>
    </submittedName>
</protein>
<dbReference type="PANTHER" id="PTHR44586:SF25">
    <property type="entry name" value="(WILD MALAYSIAN BANANA) HYPOTHETICAL PROTEIN"/>
    <property type="match status" value="1"/>
</dbReference>
<dbReference type="EMBL" id="JAMFTS010000004">
    <property type="protein sequence ID" value="KAJ4766489.1"/>
    <property type="molecule type" value="Genomic_DNA"/>
</dbReference>
<accession>A0AAV8DEP2</accession>
<name>A0AAV8DEP2_9POAL</name>
<dbReference type="Proteomes" id="UP001140206">
    <property type="component" value="Chromosome 4"/>
</dbReference>
<dbReference type="AlphaFoldDB" id="A0AAV8DEP2"/>
<dbReference type="PANTHER" id="PTHR44586">
    <property type="entry name" value="F-BOX DOMAIN CONTAINING PROTEIN, EXPRESSED"/>
    <property type="match status" value="1"/>
</dbReference>
<evidence type="ECO:0000259" key="1">
    <source>
        <dbReference type="Pfam" id="PF03478"/>
    </source>
</evidence>
<sequence length="356" mass="40876">MANIGTRAPSLLTACNHHDNENSGFTLYNISNKLHLEFDHTFLHEKLFIGSQYGWLTVLDLHCEPTLFNPLTGESISLPSITTLPRVRPNHSVSGDIVSYFFRTTYRPESLFEDCAFEDCLIEVTFKKVLISSNPSTFSSKFFAAALVGFNSKLVVSRPGESRWNLLREEERYMDIMFCQDGKLICLTDKRAILEVEFKDDNFVITEMVAPFVKDNTDFNMYLAEDCAGRVLIIIRRYNFTTMPETNDVKVFRLIGCSRKENKWESVKSLDGQAIFVGTNAPISLSKQDVCGDIKEDTIYFTDEWWGYMVGDEERRSPRDICAYNLISNSIEPCCPYDHKQCTWPLPVWVHLLNPK</sequence>
<evidence type="ECO:0000313" key="2">
    <source>
        <dbReference type="EMBL" id="KAJ4766489.1"/>
    </source>
</evidence>
<dbReference type="InterPro" id="IPR005174">
    <property type="entry name" value="KIB1-4_b-propeller"/>
</dbReference>
<keyword evidence="3" id="KW-1185">Reference proteome</keyword>